<dbReference type="GO" id="GO:0005221">
    <property type="term" value="F:intracellularly cyclic nucleotide-activated monoatomic cation channel activity"/>
    <property type="evidence" value="ECO:0007669"/>
    <property type="project" value="InterPro"/>
</dbReference>
<dbReference type="PROSITE" id="PS00889">
    <property type="entry name" value="CNMP_BINDING_2"/>
    <property type="match status" value="1"/>
</dbReference>
<keyword evidence="2" id="KW-0813">Transport</keyword>
<dbReference type="FunFam" id="1.10.287.630:FF:000001">
    <property type="entry name" value="Cyclic nucleotide-gated channel alpha 3"/>
    <property type="match status" value="1"/>
</dbReference>
<feature type="compositionally biased region" description="Basic residues" evidence="10">
    <location>
        <begin position="84"/>
        <end position="93"/>
    </location>
</feature>
<keyword evidence="13" id="KW-1185">Reference proteome</keyword>
<evidence type="ECO:0000313" key="12">
    <source>
        <dbReference type="EMBL" id="CAH1802014.1"/>
    </source>
</evidence>
<keyword evidence="5" id="KW-0406">Ion transport</keyword>
<keyword evidence="9" id="KW-0175">Coiled coil</keyword>
<dbReference type="CDD" id="cd00038">
    <property type="entry name" value="CAP_ED"/>
    <property type="match status" value="1"/>
</dbReference>
<evidence type="ECO:0000256" key="5">
    <source>
        <dbReference type="ARBA" id="ARBA00023065"/>
    </source>
</evidence>
<dbReference type="PANTHER" id="PTHR45638">
    <property type="entry name" value="CYCLIC NUCLEOTIDE-GATED CATION CHANNEL SUBUNIT A"/>
    <property type="match status" value="1"/>
</dbReference>
<comment type="subcellular location">
    <subcellularLocation>
        <location evidence="1">Membrane</location>
        <topology evidence="1">Multi-pass membrane protein</topology>
    </subcellularLocation>
</comment>
<dbReference type="PROSITE" id="PS50042">
    <property type="entry name" value="CNMP_BINDING_3"/>
    <property type="match status" value="1"/>
</dbReference>
<dbReference type="InterPro" id="IPR000595">
    <property type="entry name" value="cNMP-bd_dom"/>
</dbReference>
<feature type="compositionally biased region" description="Polar residues" evidence="10">
    <location>
        <begin position="155"/>
        <end position="169"/>
    </location>
</feature>
<dbReference type="GO" id="GO:0044877">
    <property type="term" value="F:protein-containing complex binding"/>
    <property type="evidence" value="ECO:0007669"/>
    <property type="project" value="TreeGrafter"/>
</dbReference>
<dbReference type="PANTHER" id="PTHR45638:SF7">
    <property type="entry name" value="CYCLIC NUCLEOTIDE-GATED ION CHANNEL-LIKE, ISOFORM E"/>
    <property type="match status" value="1"/>
</dbReference>
<evidence type="ECO:0000256" key="8">
    <source>
        <dbReference type="ARBA" id="ARBA00023303"/>
    </source>
</evidence>
<dbReference type="GO" id="GO:0016020">
    <property type="term" value="C:membrane"/>
    <property type="evidence" value="ECO:0007669"/>
    <property type="project" value="UniProtKB-SubCell"/>
</dbReference>
<evidence type="ECO:0000256" key="10">
    <source>
        <dbReference type="SAM" id="MobiDB-lite"/>
    </source>
</evidence>
<dbReference type="Pfam" id="PF00520">
    <property type="entry name" value="Ion_trans"/>
    <property type="match status" value="1"/>
</dbReference>
<feature type="region of interest" description="Disordered" evidence="10">
    <location>
        <begin position="891"/>
        <end position="916"/>
    </location>
</feature>
<dbReference type="Gene3D" id="1.10.287.630">
    <property type="entry name" value="Helix hairpin bin"/>
    <property type="match status" value="1"/>
</dbReference>
<dbReference type="InterPro" id="IPR018490">
    <property type="entry name" value="cNMP-bd_dom_sf"/>
</dbReference>
<sequence length="1184" mass="132870">MIEVSMANVNGVTPNTKYESPEIVIDKVKEINHPLGNNNGDLETPEDGTPNQVGGVCNEIDSKIDSQPFKKNKRRVRGYKPKQRFGNHSLKTKMGREADESNLNDSESDLMPNEERSNQKQAILPKTYRKCKRQDTASDQNIEVIHVAPCPNIKGSKSATNIGNNMVHRNSSEKEKSQSLSMHNLSHSESAKGGASGGVTTPGGTTDGSHGGDRSSAKSSMESSHSEDCSVKLILSPPGSPSKWSRLRHTIKTVNTIQTVNQPVQRKKRKSSGLQRQDSFLKKFSTRQSVAQEAPNSDDDEVVAKQKKDRINQNKAGRFVINPDENVMFCWLAVVTLAVLYNLWSCIAREAFKQLEEGYTAVWVSFDILFDIVYLADIAVQLRTGYLEKGLIVYNSKKLAFHYMKSKFFIWDLVTLAPLDFIQIHESFGIHPIIRFPRFLKVYRLHRFIYMVESRTVYPNVWRVANLTHILFLGSHWFAAFYYMISEAEGYRGGWSYPRPHGEFATVTRKYLKSLYWSMLTLTTIGDLPPPETNWEYVFTIVSYLIGVFVFATIVGQVGNVITNRNASRLEFERLLDGAKVYMRTHNVPPDMQRRVQRWYDYAWSRGRMNGGGDINSLGLLPDKLKTELALHVNLETLKKVTIFQECEPEFLHDLVLKMKAFIFTPGDLICRKGEVAREMFIIADGLLEVISDSGEVLTQMSAGDFLGEIGILNLDGGVNRRTADVRSVGYSELFTLSREDVLDALRDHPQAEATLIEYGKKRLTKFNMGKSDQNSSSCTSDDERDTDDVIQNGCHSMMPLVPSIEVSKFHSPFEPRPLSKNTAIVGYGKWNPGRKSNPMILCQQFLRTSWQQSGKALAKQARLARQLSADGSANKAHSFGDLREKFSRLSRRLSTRRGGSRSSTRIPRKTRQYGGREYLSVGSDEEDQHNQNADNTSQNNDQITIKIENSLSDSERDYEILPSISASLTHSKSCEYLGVWPDNTGQFTLATVDETESVNSLLSISENQSSGSAVNTISTLIVPNEYVFKSKTSDNTNNLSPSNVSHPNSNEVRIEMNAMNNSGSGIGVIRQDSGVQTEYSDKNSNSSSMLLLTSRTNSLDSDPPGDEPICDIMAGMKQLLHGKLEAYQRLFEQKVRHLEEDNLRKNEKIKFLESRVQSLQRALVWKGGVSPSSAPDNPQPGNN</sequence>
<dbReference type="Pfam" id="PF00027">
    <property type="entry name" value="cNMP_binding"/>
    <property type="match status" value="1"/>
</dbReference>
<dbReference type="AlphaFoldDB" id="A0A8S4QBM1"/>
<organism evidence="12 13">
    <name type="scientific">Owenia fusiformis</name>
    <name type="common">Polychaete worm</name>
    <dbReference type="NCBI Taxonomy" id="6347"/>
    <lineage>
        <taxon>Eukaryota</taxon>
        <taxon>Metazoa</taxon>
        <taxon>Spiralia</taxon>
        <taxon>Lophotrochozoa</taxon>
        <taxon>Annelida</taxon>
        <taxon>Polychaeta</taxon>
        <taxon>Sedentaria</taxon>
        <taxon>Canalipalpata</taxon>
        <taxon>Sabellida</taxon>
        <taxon>Oweniida</taxon>
        <taxon>Oweniidae</taxon>
        <taxon>Owenia</taxon>
    </lineage>
</organism>
<feature type="region of interest" description="Disordered" evidence="10">
    <location>
        <begin position="768"/>
        <end position="794"/>
    </location>
</feature>
<dbReference type="InterPro" id="IPR005821">
    <property type="entry name" value="Ion_trans_dom"/>
</dbReference>
<keyword evidence="6" id="KW-0472">Membrane</keyword>
<evidence type="ECO:0000256" key="4">
    <source>
        <dbReference type="ARBA" id="ARBA00022989"/>
    </source>
</evidence>
<feature type="compositionally biased region" description="Polar residues" evidence="10">
    <location>
        <begin position="178"/>
        <end position="188"/>
    </location>
</feature>
<evidence type="ECO:0000313" key="13">
    <source>
        <dbReference type="Proteomes" id="UP000749559"/>
    </source>
</evidence>
<evidence type="ECO:0000259" key="11">
    <source>
        <dbReference type="PROSITE" id="PS50042"/>
    </source>
</evidence>
<proteinExistence type="predicted"/>
<dbReference type="InterPro" id="IPR018488">
    <property type="entry name" value="cNMP-bd_CS"/>
</dbReference>
<keyword evidence="8" id="KW-0407">Ion channel</keyword>
<dbReference type="Proteomes" id="UP000749559">
    <property type="component" value="Unassembled WGS sequence"/>
</dbReference>
<feature type="coiled-coil region" evidence="9">
    <location>
        <begin position="1136"/>
        <end position="1163"/>
    </location>
</feature>
<dbReference type="SUPFAM" id="SSF81324">
    <property type="entry name" value="Voltage-gated potassium channels"/>
    <property type="match status" value="1"/>
</dbReference>
<evidence type="ECO:0000256" key="2">
    <source>
        <dbReference type="ARBA" id="ARBA00022448"/>
    </source>
</evidence>
<comment type="caution">
    <text evidence="12">The sequence shown here is derived from an EMBL/GenBank/DDBJ whole genome shotgun (WGS) entry which is preliminary data.</text>
</comment>
<evidence type="ECO:0000256" key="7">
    <source>
        <dbReference type="ARBA" id="ARBA00023286"/>
    </source>
</evidence>
<reference evidence="12" key="1">
    <citation type="submission" date="2022-03" db="EMBL/GenBank/DDBJ databases">
        <authorList>
            <person name="Martin C."/>
        </authorList>
    </citation>
    <scope>NUCLEOTIDE SEQUENCE</scope>
</reference>
<feature type="region of interest" description="Disordered" evidence="10">
    <location>
        <begin position="151"/>
        <end position="246"/>
    </location>
</feature>
<gene>
    <name evidence="12" type="ORF">OFUS_LOCUS25739</name>
</gene>
<feature type="compositionally biased region" description="Basic residues" evidence="10">
    <location>
        <begin position="891"/>
        <end position="900"/>
    </location>
</feature>
<evidence type="ECO:0000256" key="1">
    <source>
        <dbReference type="ARBA" id="ARBA00004141"/>
    </source>
</evidence>
<keyword evidence="4" id="KW-1133">Transmembrane helix</keyword>
<dbReference type="Gene3D" id="1.10.287.70">
    <property type="match status" value="1"/>
</dbReference>
<feature type="compositionally biased region" description="Polar residues" evidence="10">
    <location>
        <begin position="771"/>
        <end position="780"/>
    </location>
</feature>
<dbReference type="EMBL" id="CAIIXF020000012">
    <property type="protein sequence ID" value="CAH1802014.1"/>
    <property type="molecule type" value="Genomic_DNA"/>
</dbReference>
<dbReference type="SMART" id="SM00100">
    <property type="entry name" value="cNMP"/>
    <property type="match status" value="1"/>
</dbReference>
<keyword evidence="3" id="KW-0812">Transmembrane</keyword>
<evidence type="ECO:0000256" key="3">
    <source>
        <dbReference type="ARBA" id="ARBA00022692"/>
    </source>
</evidence>
<dbReference type="Gene3D" id="2.60.120.10">
    <property type="entry name" value="Jelly Rolls"/>
    <property type="match status" value="1"/>
</dbReference>
<evidence type="ECO:0000256" key="6">
    <source>
        <dbReference type="ARBA" id="ARBA00023136"/>
    </source>
</evidence>
<feature type="compositionally biased region" description="Polar residues" evidence="10">
    <location>
        <begin position="931"/>
        <end position="943"/>
    </location>
</feature>
<dbReference type="InterPro" id="IPR050866">
    <property type="entry name" value="CNG_cation_channel"/>
</dbReference>
<dbReference type="SUPFAM" id="SSF51206">
    <property type="entry name" value="cAMP-binding domain-like"/>
    <property type="match status" value="1"/>
</dbReference>
<name>A0A8S4QBM1_OWEFU</name>
<feature type="region of interest" description="Disordered" evidence="10">
    <location>
        <begin position="84"/>
        <end position="131"/>
    </location>
</feature>
<evidence type="ECO:0000256" key="9">
    <source>
        <dbReference type="SAM" id="Coils"/>
    </source>
</evidence>
<dbReference type="FunFam" id="1.10.287.70:FF:000072">
    <property type="entry name" value="Cyclic nucleotide gated channel beta 3"/>
    <property type="match status" value="1"/>
</dbReference>
<feature type="domain" description="Cyclic nucleotide-binding" evidence="11">
    <location>
        <begin position="643"/>
        <end position="746"/>
    </location>
</feature>
<feature type="region of interest" description="Disordered" evidence="10">
    <location>
        <begin position="924"/>
        <end position="943"/>
    </location>
</feature>
<dbReference type="PROSITE" id="PS00888">
    <property type="entry name" value="CNMP_BINDING_1"/>
    <property type="match status" value="1"/>
</dbReference>
<protein>
    <recommendedName>
        <fullName evidence="11">Cyclic nucleotide-binding domain-containing protein</fullName>
    </recommendedName>
</protein>
<accession>A0A8S4QBM1</accession>
<dbReference type="InterPro" id="IPR014710">
    <property type="entry name" value="RmlC-like_jellyroll"/>
</dbReference>
<dbReference type="OrthoDB" id="421226at2759"/>
<keyword evidence="7" id="KW-1071">Ligand-gated ion channel</keyword>